<geneLocation type="plasmid" evidence="1">
    <name>pQBR57</name>
</geneLocation>
<sequence>MQKRIEGIAKALSLTLGLLSCDTSPTDTQMRCMRALNTLEHPASYAVGLATGQCVTRQPVMSTDARAVHALVQKLIFSARADPHRYCP</sequence>
<evidence type="ECO:0000313" key="1">
    <source>
        <dbReference type="EMBL" id="CEK42087.1"/>
    </source>
</evidence>
<proteinExistence type="predicted"/>
<name>A0A0G4E562_PSEFS</name>
<evidence type="ECO:0008006" key="2">
    <source>
        <dbReference type="Google" id="ProtNLM"/>
    </source>
</evidence>
<gene>
    <name evidence="1" type="ORF">PQBR57_0134</name>
</gene>
<accession>A0A0G4E562</accession>
<protein>
    <recommendedName>
        <fullName evidence="2">Lipoprotein</fullName>
    </recommendedName>
</protein>
<keyword evidence="1" id="KW-0614">Plasmid</keyword>
<dbReference type="EMBL" id="LN713926">
    <property type="protein sequence ID" value="CEK42087.1"/>
    <property type="molecule type" value="Genomic_DNA"/>
</dbReference>
<reference evidence="1" key="1">
    <citation type="submission" date="2014-12" db="EMBL/GenBank/DDBJ databases">
        <authorList>
            <person name="Hall J."/>
        </authorList>
    </citation>
    <scope>NUCLEOTIDE SEQUENCE [LARGE SCALE GENOMIC DNA]</scope>
    <source>
        <strain evidence="1">SBW25</strain>
        <plasmid evidence="1">pQBR57</plasmid>
    </source>
</reference>
<reference evidence="1" key="2">
    <citation type="submission" date="2015-06" db="EMBL/GenBank/DDBJ databases">
        <title>Environmentally co-occuring mercury resistance plasmids are genetically and phenotypically diverse and confer variable context-dependent fitness effects.</title>
        <authorList>
            <person name="Hall J.P.J."/>
            <person name="Harrison E."/>
            <person name="Lilley A.K."/>
            <person name="Paterson S."/>
            <person name="Spiers A.J."/>
            <person name="Brockhurst M.A."/>
        </authorList>
    </citation>
    <scope>NUCLEOTIDE SEQUENCE [LARGE SCALE GENOMIC DNA]</scope>
    <source>
        <strain evidence="1">SBW25</strain>
        <plasmid evidence="1">pQBR57</plasmid>
    </source>
</reference>
<dbReference type="PROSITE" id="PS51257">
    <property type="entry name" value="PROKAR_LIPOPROTEIN"/>
    <property type="match status" value="1"/>
</dbReference>
<dbReference type="AlphaFoldDB" id="A0A0G4E562"/>
<organism evidence="1">
    <name type="scientific">Pseudomonas fluorescens (strain SBW25)</name>
    <dbReference type="NCBI Taxonomy" id="216595"/>
    <lineage>
        <taxon>Bacteria</taxon>
        <taxon>Pseudomonadati</taxon>
        <taxon>Pseudomonadota</taxon>
        <taxon>Gammaproteobacteria</taxon>
        <taxon>Pseudomonadales</taxon>
        <taxon>Pseudomonadaceae</taxon>
        <taxon>Pseudomonas</taxon>
    </lineage>
</organism>